<dbReference type="PROSITE" id="PS01266">
    <property type="entry name" value="ADENYLOSUCCIN_SYN_1"/>
    <property type="match status" value="1"/>
</dbReference>
<organism evidence="9">
    <name type="scientific">freshwater metagenome</name>
    <dbReference type="NCBI Taxonomy" id="449393"/>
    <lineage>
        <taxon>unclassified sequences</taxon>
        <taxon>metagenomes</taxon>
        <taxon>ecological metagenomes</taxon>
    </lineage>
</organism>
<dbReference type="PANTHER" id="PTHR11846:SF0">
    <property type="entry name" value="ADENYLOSUCCINATE SYNTHETASE"/>
    <property type="match status" value="1"/>
</dbReference>
<keyword evidence="6" id="KW-0658">Purine biosynthesis</keyword>
<dbReference type="GO" id="GO:0005737">
    <property type="term" value="C:cytoplasm"/>
    <property type="evidence" value="ECO:0007669"/>
    <property type="project" value="TreeGrafter"/>
</dbReference>
<dbReference type="GO" id="GO:0005525">
    <property type="term" value="F:GTP binding"/>
    <property type="evidence" value="ECO:0007669"/>
    <property type="project" value="UniProtKB-KW"/>
</dbReference>
<name>A0A6J6F4K3_9ZZZZ</name>
<comment type="cofactor">
    <cofactor evidence="1">
        <name>Mg(2+)</name>
        <dbReference type="ChEBI" id="CHEBI:18420"/>
    </cofactor>
</comment>
<keyword evidence="8" id="KW-0342">GTP-binding</keyword>
<keyword evidence="3" id="KW-0436">Ligase</keyword>
<evidence type="ECO:0000256" key="5">
    <source>
        <dbReference type="ARBA" id="ARBA00022741"/>
    </source>
</evidence>
<comment type="subunit">
    <text evidence="2">Homodimer.</text>
</comment>
<dbReference type="CDD" id="cd03108">
    <property type="entry name" value="AdSS"/>
    <property type="match status" value="1"/>
</dbReference>
<evidence type="ECO:0000256" key="2">
    <source>
        <dbReference type="ARBA" id="ARBA00011738"/>
    </source>
</evidence>
<dbReference type="InterPro" id="IPR033128">
    <property type="entry name" value="Adenylosuccin_syn_Lys_AS"/>
</dbReference>
<dbReference type="GO" id="GO:0044208">
    <property type="term" value="P:'de novo' AMP biosynthetic process"/>
    <property type="evidence" value="ECO:0007669"/>
    <property type="project" value="TreeGrafter"/>
</dbReference>
<gene>
    <name evidence="9" type="ORF">UFOPK1722_00937</name>
</gene>
<evidence type="ECO:0000256" key="6">
    <source>
        <dbReference type="ARBA" id="ARBA00022755"/>
    </source>
</evidence>
<proteinExistence type="inferred from homology"/>
<evidence type="ECO:0000256" key="1">
    <source>
        <dbReference type="ARBA" id="ARBA00001946"/>
    </source>
</evidence>
<dbReference type="InterPro" id="IPR042111">
    <property type="entry name" value="Adenylosuccinate_synth_dom3"/>
</dbReference>
<dbReference type="PROSITE" id="PS00513">
    <property type="entry name" value="ADENYLOSUCCIN_SYN_2"/>
    <property type="match status" value="1"/>
</dbReference>
<dbReference type="InterPro" id="IPR042110">
    <property type="entry name" value="Adenylosuccinate_synth_dom2"/>
</dbReference>
<dbReference type="EMBL" id="CAEZTS010000072">
    <property type="protein sequence ID" value="CAB4579748.1"/>
    <property type="molecule type" value="Genomic_DNA"/>
</dbReference>
<dbReference type="SUPFAM" id="SSF52540">
    <property type="entry name" value="P-loop containing nucleoside triphosphate hydrolases"/>
    <property type="match status" value="1"/>
</dbReference>
<keyword evidence="7" id="KW-0460">Magnesium</keyword>
<dbReference type="GO" id="GO:0046040">
    <property type="term" value="P:IMP metabolic process"/>
    <property type="evidence" value="ECO:0007669"/>
    <property type="project" value="TreeGrafter"/>
</dbReference>
<accession>A0A6J6F4K3</accession>
<dbReference type="Pfam" id="PF00709">
    <property type="entry name" value="Adenylsucc_synt"/>
    <property type="match status" value="1"/>
</dbReference>
<evidence type="ECO:0000313" key="9">
    <source>
        <dbReference type="EMBL" id="CAB4579748.1"/>
    </source>
</evidence>
<evidence type="ECO:0000256" key="4">
    <source>
        <dbReference type="ARBA" id="ARBA00022723"/>
    </source>
</evidence>
<dbReference type="Gene3D" id="1.10.300.10">
    <property type="entry name" value="Adenylosuccinate Synthetase, subunit A, domain 2"/>
    <property type="match status" value="1"/>
</dbReference>
<dbReference type="Gene3D" id="3.90.170.10">
    <property type="entry name" value="Adenylosuccinate Synthetase, subunit A, domain 3"/>
    <property type="match status" value="1"/>
</dbReference>
<dbReference type="GO" id="GO:0004019">
    <property type="term" value="F:adenylosuccinate synthase activity"/>
    <property type="evidence" value="ECO:0007669"/>
    <property type="project" value="InterPro"/>
</dbReference>
<dbReference type="HAMAP" id="MF_00011">
    <property type="entry name" value="Adenylosucc_synth"/>
    <property type="match status" value="1"/>
</dbReference>
<dbReference type="FunFam" id="3.90.170.10:FF:000001">
    <property type="entry name" value="Adenylosuccinate synthetase"/>
    <property type="match status" value="1"/>
</dbReference>
<sequence length="431" mass="46056">MSVTVVVGAQWGDEGKAKVIDLLARENDVVARYQGGHNAGHTVVVGSEKYALQLIPSGVLYEHVTPVIGNGVVVDLPTLFAEIDRLEARGVSCSRLKVSSQAHLIFPWHQTLDALSEGSLGDNKIGTTLKGIGPAYADKANRTGVRVGQSLDSNAFAASVRSAGEAANVRITSLGGEALDVAEIVARYVTLAERLRPYVADTIGFLHDAVDSGRRVLLEGAQATFLDLDHGTYPYVTSSNPTAGGASVGSGLGPRLLGRIIGITKAYTTRVGSGPFPTELTDEVGERLVDIGREFGTVTGRRRRTGWVDCVMLRHAVRVNSLTELALTKLDVLDTFDEVRVCTGYTIDGEPVHGYPDLSEDLARVVPTYVTFPGWKTELRGCRSAADLPATARDFVATVEREAGVPVRIVGVGPERDDVLEWPSTIEGPRS</sequence>
<dbReference type="GO" id="GO:0046872">
    <property type="term" value="F:metal ion binding"/>
    <property type="evidence" value="ECO:0007669"/>
    <property type="project" value="UniProtKB-KW"/>
</dbReference>
<protein>
    <submittedName>
        <fullName evidence="9">Unannotated protein</fullName>
    </submittedName>
</protein>
<dbReference type="InterPro" id="IPR001114">
    <property type="entry name" value="Adenylosuccinate_synthetase"/>
</dbReference>
<keyword evidence="5" id="KW-0547">Nucleotide-binding</keyword>
<dbReference type="FunFam" id="1.10.300.10:FF:000001">
    <property type="entry name" value="Adenylosuccinate synthetase"/>
    <property type="match status" value="1"/>
</dbReference>
<dbReference type="SMART" id="SM00788">
    <property type="entry name" value="Adenylsucc_synt"/>
    <property type="match status" value="1"/>
</dbReference>
<dbReference type="InterPro" id="IPR042109">
    <property type="entry name" value="Adenylosuccinate_synth_dom1"/>
</dbReference>
<dbReference type="InterPro" id="IPR027417">
    <property type="entry name" value="P-loop_NTPase"/>
</dbReference>
<dbReference type="AlphaFoldDB" id="A0A6J6F4K3"/>
<keyword evidence="4" id="KW-0479">Metal-binding</keyword>
<evidence type="ECO:0000256" key="8">
    <source>
        <dbReference type="ARBA" id="ARBA00023134"/>
    </source>
</evidence>
<dbReference type="InterPro" id="IPR018220">
    <property type="entry name" value="Adenylosuccin_syn_GTP-bd"/>
</dbReference>
<dbReference type="Gene3D" id="3.40.440.10">
    <property type="entry name" value="Adenylosuccinate Synthetase, subunit A, domain 1"/>
    <property type="match status" value="1"/>
</dbReference>
<dbReference type="NCBIfam" id="NF002223">
    <property type="entry name" value="PRK01117.1"/>
    <property type="match status" value="1"/>
</dbReference>
<evidence type="ECO:0000256" key="7">
    <source>
        <dbReference type="ARBA" id="ARBA00022842"/>
    </source>
</evidence>
<reference evidence="9" key="1">
    <citation type="submission" date="2020-05" db="EMBL/GenBank/DDBJ databases">
        <authorList>
            <person name="Chiriac C."/>
            <person name="Salcher M."/>
            <person name="Ghai R."/>
            <person name="Kavagutti S V."/>
        </authorList>
    </citation>
    <scope>NUCLEOTIDE SEQUENCE</scope>
</reference>
<dbReference type="NCBIfam" id="TIGR00184">
    <property type="entry name" value="purA"/>
    <property type="match status" value="1"/>
</dbReference>
<evidence type="ECO:0000256" key="3">
    <source>
        <dbReference type="ARBA" id="ARBA00022598"/>
    </source>
</evidence>
<dbReference type="PANTHER" id="PTHR11846">
    <property type="entry name" value="ADENYLOSUCCINATE SYNTHETASE"/>
    <property type="match status" value="1"/>
</dbReference>